<reference evidence="1 2" key="1">
    <citation type="journal article" date="2019" name="Sci. Rep.">
        <title>Orb-weaving spider Araneus ventricosus genome elucidates the spidroin gene catalogue.</title>
        <authorList>
            <person name="Kono N."/>
            <person name="Nakamura H."/>
            <person name="Ohtoshi R."/>
            <person name="Moran D.A.P."/>
            <person name="Shinohara A."/>
            <person name="Yoshida Y."/>
            <person name="Fujiwara M."/>
            <person name="Mori M."/>
            <person name="Tomita M."/>
            <person name="Arakawa K."/>
        </authorList>
    </citation>
    <scope>NUCLEOTIDE SEQUENCE [LARGE SCALE GENOMIC DNA]</scope>
</reference>
<sequence>MINKSHATADEENQLEGSNSVQARWLSSSALPQRFVPHWCGLAYAACILSLGLGHGLVGNGKGTPIYTLMNSAGAEPHKEGHIKE</sequence>
<protein>
    <submittedName>
        <fullName evidence="1">Uncharacterized protein</fullName>
    </submittedName>
</protein>
<accession>A0A4Y2G2Y7</accession>
<gene>
    <name evidence="1" type="ORF">AVEN_237522_1</name>
</gene>
<dbReference type="Proteomes" id="UP000499080">
    <property type="component" value="Unassembled WGS sequence"/>
</dbReference>
<dbReference type="AlphaFoldDB" id="A0A4Y2G2Y7"/>
<evidence type="ECO:0000313" key="2">
    <source>
        <dbReference type="Proteomes" id="UP000499080"/>
    </source>
</evidence>
<proteinExistence type="predicted"/>
<evidence type="ECO:0000313" key="1">
    <source>
        <dbReference type="EMBL" id="GBM47973.1"/>
    </source>
</evidence>
<organism evidence="1 2">
    <name type="scientific">Araneus ventricosus</name>
    <name type="common">Orbweaver spider</name>
    <name type="synonym">Epeira ventricosa</name>
    <dbReference type="NCBI Taxonomy" id="182803"/>
    <lineage>
        <taxon>Eukaryota</taxon>
        <taxon>Metazoa</taxon>
        <taxon>Ecdysozoa</taxon>
        <taxon>Arthropoda</taxon>
        <taxon>Chelicerata</taxon>
        <taxon>Arachnida</taxon>
        <taxon>Araneae</taxon>
        <taxon>Araneomorphae</taxon>
        <taxon>Entelegynae</taxon>
        <taxon>Araneoidea</taxon>
        <taxon>Araneidae</taxon>
        <taxon>Araneus</taxon>
    </lineage>
</organism>
<dbReference type="EMBL" id="BGPR01001201">
    <property type="protein sequence ID" value="GBM47973.1"/>
    <property type="molecule type" value="Genomic_DNA"/>
</dbReference>
<keyword evidence="2" id="KW-1185">Reference proteome</keyword>
<comment type="caution">
    <text evidence="1">The sequence shown here is derived from an EMBL/GenBank/DDBJ whole genome shotgun (WGS) entry which is preliminary data.</text>
</comment>
<name>A0A4Y2G2Y7_ARAVE</name>